<comment type="similarity">
    <text evidence="1">Belongs to the aldo/keto reductase family.</text>
</comment>
<dbReference type="EMBL" id="JAVDDT010000004">
    <property type="protein sequence ID" value="MDQ2069737.1"/>
    <property type="molecule type" value="Genomic_DNA"/>
</dbReference>
<dbReference type="PIRSF" id="PIRSF000097">
    <property type="entry name" value="AKR"/>
    <property type="match status" value="1"/>
</dbReference>
<dbReference type="Pfam" id="PF00248">
    <property type="entry name" value="Aldo_ket_red"/>
    <property type="match status" value="1"/>
</dbReference>
<dbReference type="InterPro" id="IPR018170">
    <property type="entry name" value="Aldo/ket_reductase_CS"/>
</dbReference>
<dbReference type="RefSeq" id="WP_306728236.1">
    <property type="nucleotide sequence ID" value="NZ_JAVDDT010000004.1"/>
</dbReference>
<dbReference type="Proteomes" id="UP001239019">
    <property type="component" value="Unassembled WGS sequence"/>
</dbReference>
<evidence type="ECO:0000256" key="3">
    <source>
        <dbReference type="ARBA" id="ARBA00023002"/>
    </source>
</evidence>
<sequence length="276" mass="30600">MWTVECNGAQIPALGFGTFQLEPEDALRMVDHAIQAGYRHIDTAQIYDNEAAVGEAIAHAPVRREELFLTTKVWINAMRPGKLEASVEESLGKLQTDYVDLLLLHWPNPKVEFQAMFDSLNAVREQGLARHTGVSNYPSDWLARAREASRGPLVTNQIEYHPFLAQKTLQPMLREAGMAVTAYCPLAQGRVFESDTLKAIGEAHGKNPGQVALRWLIQQDGVIAIPRSSREANASANIDIFDFELSEKEMSQVADLADPNGRVISPEGLAPEWDPK</sequence>
<evidence type="ECO:0000256" key="1">
    <source>
        <dbReference type="ARBA" id="ARBA00007905"/>
    </source>
</evidence>
<dbReference type="SUPFAM" id="SSF51430">
    <property type="entry name" value="NAD(P)-linked oxidoreductase"/>
    <property type="match status" value="1"/>
</dbReference>
<organism evidence="5 6">
    <name type="scientific">Natronospira bacteriovora</name>
    <dbReference type="NCBI Taxonomy" id="3069753"/>
    <lineage>
        <taxon>Bacteria</taxon>
        <taxon>Pseudomonadati</taxon>
        <taxon>Pseudomonadota</taxon>
        <taxon>Gammaproteobacteria</taxon>
        <taxon>Natronospirales</taxon>
        <taxon>Natronospiraceae</taxon>
        <taxon>Natronospira</taxon>
    </lineage>
</organism>
<keyword evidence="6" id="KW-1185">Reference proteome</keyword>
<dbReference type="Gene3D" id="3.20.20.100">
    <property type="entry name" value="NADP-dependent oxidoreductase domain"/>
    <property type="match status" value="1"/>
</dbReference>
<dbReference type="InterPro" id="IPR020471">
    <property type="entry name" value="AKR"/>
</dbReference>
<comment type="caution">
    <text evidence="5">The sequence shown here is derived from an EMBL/GenBank/DDBJ whole genome shotgun (WGS) entry which is preliminary data.</text>
</comment>
<gene>
    <name evidence="5" type="ORF">RBH19_07620</name>
</gene>
<evidence type="ECO:0000313" key="6">
    <source>
        <dbReference type="Proteomes" id="UP001239019"/>
    </source>
</evidence>
<evidence type="ECO:0000313" key="5">
    <source>
        <dbReference type="EMBL" id="MDQ2069737.1"/>
    </source>
</evidence>
<dbReference type="PANTHER" id="PTHR43827">
    <property type="entry name" value="2,5-DIKETO-D-GLUCONIC ACID REDUCTASE"/>
    <property type="match status" value="1"/>
</dbReference>
<accession>A0ABU0W707</accession>
<name>A0ABU0W707_9GAMM</name>
<reference evidence="5 6" key="1">
    <citation type="submission" date="2023-08" db="EMBL/GenBank/DDBJ databases">
        <title>Whole-genome sequencing of halo(alkali)philic microorganisms from hypersaline lakes.</title>
        <authorList>
            <person name="Sorokin D.Y."/>
            <person name="Abbas B."/>
            <person name="Merkel A.Y."/>
        </authorList>
    </citation>
    <scope>NUCLEOTIDE SEQUENCE [LARGE SCALE GENOMIC DNA]</scope>
    <source>
        <strain evidence="5 6">AB-CW4</strain>
    </source>
</reference>
<dbReference type="InterPro" id="IPR023210">
    <property type="entry name" value="NADP_OxRdtase_dom"/>
</dbReference>
<dbReference type="InterPro" id="IPR036812">
    <property type="entry name" value="NAD(P)_OxRdtase_dom_sf"/>
</dbReference>
<evidence type="ECO:0000259" key="4">
    <source>
        <dbReference type="Pfam" id="PF00248"/>
    </source>
</evidence>
<dbReference type="PROSITE" id="PS00798">
    <property type="entry name" value="ALDOKETO_REDUCTASE_1"/>
    <property type="match status" value="1"/>
</dbReference>
<proteinExistence type="inferred from homology"/>
<dbReference type="PANTHER" id="PTHR43827:SF3">
    <property type="entry name" value="NADP-DEPENDENT OXIDOREDUCTASE DOMAIN-CONTAINING PROTEIN"/>
    <property type="match status" value="1"/>
</dbReference>
<keyword evidence="2" id="KW-0521">NADP</keyword>
<protein>
    <submittedName>
        <fullName evidence="5">Aldo/keto reductase</fullName>
    </submittedName>
</protein>
<evidence type="ECO:0000256" key="2">
    <source>
        <dbReference type="ARBA" id="ARBA00022857"/>
    </source>
</evidence>
<feature type="domain" description="NADP-dependent oxidoreductase" evidence="4">
    <location>
        <begin position="14"/>
        <end position="256"/>
    </location>
</feature>
<keyword evidence="3" id="KW-0560">Oxidoreductase</keyword>
<dbReference type="PRINTS" id="PR00069">
    <property type="entry name" value="ALDKETRDTASE"/>
</dbReference>